<dbReference type="Proteomes" id="UP000178636">
    <property type="component" value="Unassembled WGS sequence"/>
</dbReference>
<gene>
    <name evidence="2" type="ORF">A3C93_02190</name>
</gene>
<proteinExistence type="predicted"/>
<dbReference type="STRING" id="1798664.A3C93_02190"/>
<protein>
    <submittedName>
        <fullName evidence="2">Uncharacterized protein</fullName>
    </submittedName>
</protein>
<feature type="region of interest" description="Disordered" evidence="1">
    <location>
        <begin position="1"/>
        <end position="56"/>
    </location>
</feature>
<sequence>MSLLDRWFGGSKSAQKQEVPKSAEVQSTRPSPRSVSRTDHVERCDGARKQRRQAETELALARARNPKPGYFKVTTSQGEKVIFNLWVSPHEGHVDRRGNQVKRIFPRSLYRDGEKVASIPFTRDKQGPYLPVSMLFGLPVDPERFPDEHREVLEIFVGPLSRGIKEYNASYKARRRSGRPD</sequence>
<name>A0A1G2DDW0_9BACT</name>
<dbReference type="AlphaFoldDB" id="A0A1G2DDW0"/>
<evidence type="ECO:0000313" key="2">
    <source>
        <dbReference type="EMBL" id="OGZ11723.1"/>
    </source>
</evidence>
<dbReference type="EMBL" id="MHLO01000029">
    <property type="protein sequence ID" value="OGZ11723.1"/>
    <property type="molecule type" value="Genomic_DNA"/>
</dbReference>
<feature type="compositionally biased region" description="Basic and acidic residues" evidence="1">
    <location>
        <begin position="36"/>
        <end position="55"/>
    </location>
</feature>
<accession>A0A1G2DDW0</accession>
<reference evidence="2 3" key="1">
    <citation type="journal article" date="2016" name="Nat. Commun.">
        <title>Thousands of microbial genomes shed light on interconnected biogeochemical processes in an aquifer system.</title>
        <authorList>
            <person name="Anantharaman K."/>
            <person name="Brown C.T."/>
            <person name="Hug L.A."/>
            <person name="Sharon I."/>
            <person name="Castelle C.J."/>
            <person name="Probst A.J."/>
            <person name="Thomas B.C."/>
            <person name="Singh A."/>
            <person name="Wilkins M.J."/>
            <person name="Karaoz U."/>
            <person name="Brodie E.L."/>
            <person name="Williams K.H."/>
            <person name="Hubbard S.S."/>
            <person name="Banfield J.F."/>
        </authorList>
    </citation>
    <scope>NUCLEOTIDE SEQUENCE [LARGE SCALE GENOMIC DNA]</scope>
</reference>
<comment type="caution">
    <text evidence="2">The sequence shown here is derived from an EMBL/GenBank/DDBJ whole genome shotgun (WGS) entry which is preliminary data.</text>
</comment>
<evidence type="ECO:0000313" key="3">
    <source>
        <dbReference type="Proteomes" id="UP000178636"/>
    </source>
</evidence>
<organism evidence="2 3">
    <name type="scientific">Candidatus Lloydbacteria bacterium RIFCSPHIGHO2_02_FULL_54_17</name>
    <dbReference type="NCBI Taxonomy" id="1798664"/>
    <lineage>
        <taxon>Bacteria</taxon>
        <taxon>Candidatus Lloydiibacteriota</taxon>
    </lineage>
</organism>
<evidence type="ECO:0000256" key="1">
    <source>
        <dbReference type="SAM" id="MobiDB-lite"/>
    </source>
</evidence>